<dbReference type="GO" id="GO:0035999">
    <property type="term" value="P:tetrahydrofolate interconversion"/>
    <property type="evidence" value="ECO:0007669"/>
    <property type="project" value="TreeGrafter"/>
</dbReference>
<dbReference type="AlphaFoldDB" id="A0A9D4HVX6"/>
<evidence type="ECO:0000256" key="5">
    <source>
        <dbReference type="ARBA" id="ARBA00023002"/>
    </source>
</evidence>
<dbReference type="Gene3D" id="3.40.50.720">
    <property type="entry name" value="NAD(P)-binding Rossmann-like Domain"/>
    <property type="match status" value="1"/>
</dbReference>
<dbReference type="GO" id="GO:0005829">
    <property type="term" value="C:cytosol"/>
    <property type="evidence" value="ECO:0007669"/>
    <property type="project" value="TreeGrafter"/>
</dbReference>
<dbReference type="FunFam" id="3.40.50.10860:FF:000005">
    <property type="entry name" value="C-1-tetrahydrofolate synthase, cytoplasmic, putative"/>
    <property type="match status" value="1"/>
</dbReference>
<evidence type="ECO:0000256" key="4">
    <source>
        <dbReference type="ARBA" id="ARBA00022801"/>
    </source>
</evidence>
<dbReference type="EMBL" id="JAIWYP010000011">
    <property type="protein sequence ID" value="KAH3734887.1"/>
    <property type="molecule type" value="Genomic_DNA"/>
</dbReference>
<evidence type="ECO:0000313" key="11">
    <source>
        <dbReference type="Proteomes" id="UP000828390"/>
    </source>
</evidence>
<keyword evidence="11" id="KW-1185">Reference proteome</keyword>
<dbReference type="EC" id="3.5.4.9" evidence="2"/>
<dbReference type="Proteomes" id="UP000828390">
    <property type="component" value="Unassembled WGS sequence"/>
</dbReference>
<dbReference type="PANTHER" id="PTHR48099:SF11">
    <property type="entry name" value="BIFUNCTIONAL METHYLENETETRAHYDROFOLATE DEHYDROGENASE_CYCLOHYDROLASE, MITOCHONDRIAL"/>
    <property type="match status" value="1"/>
</dbReference>
<proteinExistence type="inferred from homology"/>
<dbReference type="GO" id="GO:0004477">
    <property type="term" value="F:methenyltetrahydrofolate cyclohydrolase activity"/>
    <property type="evidence" value="ECO:0007669"/>
    <property type="project" value="UniProtKB-EC"/>
</dbReference>
<dbReference type="Gene3D" id="3.40.50.10860">
    <property type="entry name" value="Leucine Dehydrogenase, chain A, domain 1"/>
    <property type="match status" value="1"/>
</dbReference>
<feature type="domain" description="Tetrahydrofolate dehydrogenase/cyclohydrolase catalytic" evidence="8">
    <location>
        <begin position="39"/>
        <end position="154"/>
    </location>
</feature>
<protein>
    <recommendedName>
        <fullName evidence="2">methenyltetrahydrofolate cyclohydrolase</fullName>
        <ecNumber evidence="2">3.5.4.9</ecNumber>
    </recommendedName>
</protein>
<evidence type="ECO:0000256" key="7">
    <source>
        <dbReference type="ARBA" id="ARBA00036357"/>
    </source>
</evidence>
<dbReference type="SUPFAM" id="SSF51735">
    <property type="entry name" value="NAD(P)-binding Rossmann-fold domains"/>
    <property type="match status" value="1"/>
</dbReference>
<dbReference type="PRINTS" id="PR00085">
    <property type="entry name" value="THFDHDRGNASE"/>
</dbReference>
<dbReference type="InterPro" id="IPR020867">
    <property type="entry name" value="THF_DH/CycHdrlase_CS"/>
</dbReference>
<evidence type="ECO:0000256" key="6">
    <source>
        <dbReference type="ARBA" id="ARBA00023268"/>
    </source>
</evidence>
<evidence type="ECO:0000256" key="2">
    <source>
        <dbReference type="ARBA" id="ARBA00012776"/>
    </source>
</evidence>
<name>A0A9D4HVX6_DREPO</name>
<keyword evidence="5" id="KW-0560">Oxidoreductase</keyword>
<evidence type="ECO:0000259" key="8">
    <source>
        <dbReference type="Pfam" id="PF00763"/>
    </source>
</evidence>
<comment type="subunit">
    <text evidence="1">Homodimer.</text>
</comment>
<comment type="catalytic activity">
    <reaction evidence="7">
        <text>(6R)-5,10-methenyltetrahydrofolate + H2O = (6R)-10-formyltetrahydrofolate + H(+)</text>
        <dbReference type="Rhea" id="RHEA:23700"/>
        <dbReference type="ChEBI" id="CHEBI:15377"/>
        <dbReference type="ChEBI" id="CHEBI:15378"/>
        <dbReference type="ChEBI" id="CHEBI:57455"/>
        <dbReference type="ChEBI" id="CHEBI:195366"/>
        <dbReference type="EC" id="3.5.4.9"/>
    </reaction>
</comment>
<evidence type="ECO:0000313" key="10">
    <source>
        <dbReference type="EMBL" id="KAH3734887.1"/>
    </source>
</evidence>
<dbReference type="InterPro" id="IPR020630">
    <property type="entry name" value="THF_DH/CycHdrlase_cat_dom"/>
</dbReference>
<evidence type="ECO:0000256" key="3">
    <source>
        <dbReference type="ARBA" id="ARBA00022563"/>
    </source>
</evidence>
<evidence type="ECO:0000259" key="9">
    <source>
        <dbReference type="Pfam" id="PF02882"/>
    </source>
</evidence>
<keyword evidence="4" id="KW-0378">Hydrolase</keyword>
<accession>A0A9D4HVX6</accession>
<feature type="domain" description="Tetrahydrofolate dehydrogenase/cyclohydrolase NAD(P)-binding" evidence="9">
    <location>
        <begin position="173"/>
        <end position="330"/>
    </location>
</feature>
<dbReference type="InterPro" id="IPR020631">
    <property type="entry name" value="THF_DH/CycHdrlase_NAD-bd_dom"/>
</dbReference>
<dbReference type="HAMAP" id="MF_01576">
    <property type="entry name" value="THF_DHG_CYH"/>
    <property type="match status" value="1"/>
</dbReference>
<dbReference type="Pfam" id="PF00763">
    <property type="entry name" value="THF_DHG_CYH"/>
    <property type="match status" value="1"/>
</dbReference>
<reference evidence="10" key="2">
    <citation type="submission" date="2020-11" db="EMBL/GenBank/DDBJ databases">
        <authorList>
            <person name="McCartney M.A."/>
            <person name="Auch B."/>
            <person name="Kono T."/>
            <person name="Mallez S."/>
            <person name="Becker A."/>
            <person name="Gohl D.M."/>
            <person name="Silverstein K.A.T."/>
            <person name="Koren S."/>
            <person name="Bechman K.B."/>
            <person name="Herman A."/>
            <person name="Abrahante J.E."/>
            <person name="Garbe J."/>
        </authorList>
    </citation>
    <scope>NUCLEOTIDE SEQUENCE</scope>
    <source>
        <strain evidence="10">Duluth1</strain>
        <tissue evidence="10">Whole animal</tissue>
    </source>
</reference>
<dbReference type="OrthoDB" id="5126881at2759"/>
<evidence type="ECO:0000256" key="1">
    <source>
        <dbReference type="ARBA" id="ARBA00011738"/>
    </source>
</evidence>
<keyword evidence="3" id="KW-0554">One-carbon metabolism</keyword>
<dbReference type="PROSITE" id="PS00767">
    <property type="entry name" value="THF_DHG_CYH_2"/>
    <property type="match status" value="1"/>
</dbReference>
<dbReference type="Pfam" id="PF02882">
    <property type="entry name" value="THF_DHG_CYH_C"/>
    <property type="match status" value="1"/>
</dbReference>
<dbReference type="SUPFAM" id="SSF53223">
    <property type="entry name" value="Aminoacid dehydrogenase-like, N-terminal domain"/>
    <property type="match status" value="1"/>
</dbReference>
<comment type="caution">
    <text evidence="10">The sequence shown here is derived from an EMBL/GenBank/DDBJ whole genome shotgun (WGS) entry which is preliminary data.</text>
</comment>
<sequence length="343" mass="37122">MALSLVRQAANRMVVQSCTQVSLQRTISLTSRCLTAKVINGTALAREIKDDVRAEIEELVSMGKRRPNLSVILVGDDPASLSYIKNKVKAAAYTGITSELINLPSDTSQEALVREIERLNNDHDVDGLLVQLPVPEHMEEKMVMNSIAPHKDVDGFHTLNVGMFCVDQKAFVPATPAGVMEILRRSGIETFGKNAVVCGRSKNVGMPIAILLHADGIHETRAGDATTTICHRNTPPEQLALFTRTADIVVVATGIPGLIKADMIKPGAVVIDVGISRVMDEKTGKTKLVGDVDFENVKEVAGYITPVPGGVGPMTVAMLMKNTLTAYKREINFDHYKRSLGLA</sequence>
<dbReference type="InterPro" id="IPR046346">
    <property type="entry name" value="Aminoacid_DH-like_N_sf"/>
</dbReference>
<gene>
    <name evidence="10" type="ORF">DPMN_041338</name>
</gene>
<keyword evidence="6" id="KW-0511">Multifunctional enzyme</keyword>
<reference evidence="10" key="1">
    <citation type="journal article" date="2019" name="bioRxiv">
        <title>The Genome of the Zebra Mussel, Dreissena polymorpha: A Resource for Invasive Species Research.</title>
        <authorList>
            <person name="McCartney M.A."/>
            <person name="Auch B."/>
            <person name="Kono T."/>
            <person name="Mallez S."/>
            <person name="Zhang Y."/>
            <person name="Obille A."/>
            <person name="Becker A."/>
            <person name="Abrahante J.E."/>
            <person name="Garbe J."/>
            <person name="Badalamenti J.P."/>
            <person name="Herman A."/>
            <person name="Mangelson H."/>
            <person name="Liachko I."/>
            <person name="Sullivan S."/>
            <person name="Sone E.D."/>
            <person name="Koren S."/>
            <person name="Silverstein K.A.T."/>
            <person name="Beckman K.B."/>
            <person name="Gohl D.M."/>
        </authorList>
    </citation>
    <scope>NUCLEOTIDE SEQUENCE</scope>
    <source>
        <strain evidence="10">Duluth1</strain>
        <tissue evidence="10">Whole animal</tissue>
    </source>
</reference>
<dbReference type="PANTHER" id="PTHR48099">
    <property type="entry name" value="C-1-TETRAHYDROFOLATE SYNTHASE, CYTOPLASMIC-RELATED"/>
    <property type="match status" value="1"/>
</dbReference>
<dbReference type="FunFam" id="3.40.50.720:FF:000070">
    <property type="entry name" value="probable bifunctional methylenetetrahydrofolate dehydrogenase/cyclohydrolase 2"/>
    <property type="match status" value="1"/>
</dbReference>
<dbReference type="InterPro" id="IPR000672">
    <property type="entry name" value="THF_DH/CycHdrlase"/>
</dbReference>
<dbReference type="InterPro" id="IPR036291">
    <property type="entry name" value="NAD(P)-bd_dom_sf"/>
</dbReference>
<organism evidence="10 11">
    <name type="scientific">Dreissena polymorpha</name>
    <name type="common">Zebra mussel</name>
    <name type="synonym">Mytilus polymorpha</name>
    <dbReference type="NCBI Taxonomy" id="45954"/>
    <lineage>
        <taxon>Eukaryota</taxon>
        <taxon>Metazoa</taxon>
        <taxon>Spiralia</taxon>
        <taxon>Lophotrochozoa</taxon>
        <taxon>Mollusca</taxon>
        <taxon>Bivalvia</taxon>
        <taxon>Autobranchia</taxon>
        <taxon>Heteroconchia</taxon>
        <taxon>Euheterodonta</taxon>
        <taxon>Imparidentia</taxon>
        <taxon>Neoheterodontei</taxon>
        <taxon>Myida</taxon>
        <taxon>Dreissenoidea</taxon>
        <taxon>Dreissenidae</taxon>
        <taxon>Dreissena</taxon>
    </lineage>
</organism>
<dbReference type="CDD" id="cd01080">
    <property type="entry name" value="NAD_bind_m-THF_DH_Cyclohyd"/>
    <property type="match status" value="1"/>
</dbReference>
<dbReference type="GO" id="GO:0004488">
    <property type="term" value="F:methylenetetrahydrofolate dehydrogenase (NADP+) activity"/>
    <property type="evidence" value="ECO:0007669"/>
    <property type="project" value="InterPro"/>
</dbReference>